<protein>
    <recommendedName>
        <fullName evidence="2">BTB domain-containing protein</fullName>
    </recommendedName>
</protein>
<dbReference type="Pfam" id="PF00651">
    <property type="entry name" value="BTB"/>
    <property type="match status" value="1"/>
</dbReference>
<dbReference type="PROSITE" id="PS50097">
    <property type="entry name" value="BTB"/>
    <property type="match status" value="1"/>
</dbReference>
<feature type="region of interest" description="Disordered" evidence="1">
    <location>
        <begin position="515"/>
        <end position="543"/>
    </location>
</feature>
<feature type="compositionally biased region" description="Low complexity" evidence="1">
    <location>
        <begin position="443"/>
        <end position="452"/>
    </location>
</feature>
<evidence type="ECO:0000259" key="2">
    <source>
        <dbReference type="PROSITE" id="PS50097"/>
    </source>
</evidence>
<gene>
    <name evidence="3" type="ORF">B9Z19DRAFT_1132769</name>
</gene>
<evidence type="ECO:0000256" key="1">
    <source>
        <dbReference type="SAM" id="MobiDB-lite"/>
    </source>
</evidence>
<dbReference type="SMART" id="SM00225">
    <property type="entry name" value="BTB"/>
    <property type="match status" value="1"/>
</dbReference>
<dbReference type="STRING" id="42251.A0A2T6ZGS0"/>
<feature type="compositionally biased region" description="Low complexity" evidence="1">
    <location>
        <begin position="521"/>
        <end position="533"/>
    </location>
</feature>
<evidence type="ECO:0000313" key="3">
    <source>
        <dbReference type="EMBL" id="PUU74700.1"/>
    </source>
</evidence>
<organism evidence="3 4">
    <name type="scientific">Tuber borchii</name>
    <name type="common">White truffle</name>
    <dbReference type="NCBI Taxonomy" id="42251"/>
    <lineage>
        <taxon>Eukaryota</taxon>
        <taxon>Fungi</taxon>
        <taxon>Dikarya</taxon>
        <taxon>Ascomycota</taxon>
        <taxon>Pezizomycotina</taxon>
        <taxon>Pezizomycetes</taxon>
        <taxon>Pezizales</taxon>
        <taxon>Tuberaceae</taxon>
        <taxon>Tuber</taxon>
    </lineage>
</organism>
<dbReference type="InterPro" id="IPR000210">
    <property type="entry name" value="BTB/POZ_dom"/>
</dbReference>
<accession>A0A2T6ZGS0</accession>
<feature type="compositionally biased region" description="Gly residues" evidence="1">
    <location>
        <begin position="534"/>
        <end position="543"/>
    </location>
</feature>
<dbReference type="SUPFAM" id="SSF54695">
    <property type="entry name" value="POZ domain"/>
    <property type="match status" value="1"/>
</dbReference>
<reference evidence="3 4" key="1">
    <citation type="submission" date="2017-04" db="EMBL/GenBank/DDBJ databases">
        <title>Draft genome sequence of Tuber borchii Vittad., a whitish edible truffle.</title>
        <authorList>
            <consortium name="DOE Joint Genome Institute"/>
            <person name="Murat C."/>
            <person name="Kuo A."/>
            <person name="Barry K.W."/>
            <person name="Clum A."/>
            <person name="Dockter R.B."/>
            <person name="Fauchery L."/>
            <person name="Iotti M."/>
            <person name="Kohler A."/>
            <person name="Labutti K."/>
            <person name="Lindquist E.A."/>
            <person name="Lipzen A."/>
            <person name="Ohm R.A."/>
            <person name="Wang M."/>
            <person name="Grigoriev I.V."/>
            <person name="Zambonelli A."/>
            <person name="Martin F.M."/>
        </authorList>
    </citation>
    <scope>NUCLEOTIDE SEQUENCE [LARGE SCALE GENOMIC DNA]</scope>
    <source>
        <strain evidence="3 4">Tbo3840</strain>
    </source>
</reference>
<dbReference type="OrthoDB" id="6359816at2759"/>
<comment type="caution">
    <text evidence="3">The sequence shown here is derived from an EMBL/GenBank/DDBJ whole genome shotgun (WGS) entry which is preliminary data.</text>
</comment>
<proteinExistence type="predicted"/>
<dbReference type="AlphaFoldDB" id="A0A2T6ZGS0"/>
<evidence type="ECO:0000313" key="4">
    <source>
        <dbReference type="Proteomes" id="UP000244722"/>
    </source>
</evidence>
<dbReference type="PANTHER" id="PTHR47843:SF2">
    <property type="entry name" value="BTB DOMAIN-CONTAINING PROTEIN"/>
    <property type="match status" value="1"/>
</dbReference>
<dbReference type="Gene3D" id="3.30.710.10">
    <property type="entry name" value="Potassium Channel Kv1.1, Chain A"/>
    <property type="match status" value="1"/>
</dbReference>
<dbReference type="PANTHER" id="PTHR47843">
    <property type="entry name" value="BTB DOMAIN-CONTAINING PROTEIN-RELATED"/>
    <property type="match status" value="1"/>
</dbReference>
<keyword evidence="4" id="KW-1185">Reference proteome</keyword>
<dbReference type="InterPro" id="IPR011333">
    <property type="entry name" value="SKP1/BTB/POZ_sf"/>
</dbReference>
<name>A0A2T6ZGS0_TUBBO</name>
<dbReference type="Proteomes" id="UP000244722">
    <property type="component" value="Unassembled WGS sequence"/>
</dbReference>
<dbReference type="EMBL" id="NESQ01000279">
    <property type="protein sequence ID" value="PUU74700.1"/>
    <property type="molecule type" value="Genomic_DNA"/>
</dbReference>
<feature type="region of interest" description="Disordered" evidence="1">
    <location>
        <begin position="434"/>
        <end position="460"/>
    </location>
</feature>
<feature type="domain" description="BTB" evidence="2">
    <location>
        <begin position="224"/>
        <end position="293"/>
    </location>
</feature>
<sequence length="600" mass="66517">MAASIVHIPLSPMTLEINSVSSEYVTWVYRWRNVDLSADFETYSQNFGHPDGWVWRMLFQQNVDSAGNRVYGIFLYVVMTDNELQERTWTRDIRYLQFVILNSEGRQLKDKSTVAVYRENQLSWGFPALLDNSILLRDPVVNTRRTVDIVCRLRYHPDGEKMRRPLSPTMTGNLLGGSMISANHAAARAASAPASYWDQKTSGVSVVDPVGKNLRSLINSRKYSDLELVVGPERHVVHGHKAILAARSEWFEAALRPGFREAREGRIILPDEDPKIFEALLEFLYTGEYPLASNINTNGYIPGSPSVVVAAKKSTPDGMHLSPRSPPNIPPRGMDDAVSTVASSFVESQQPPEEPTYDYLNTYENTVEMMDEEEELDEQKYALFLMADKFGISQLKSLIRIHLMNELLDLASPNPPSQRLLRLIRFAFEDLPESTSTRKRDSGVGSSLSGSGMMPREGSPSTGYTHGYVYGGGSGSGYPLNDPMVASSVMENREGAASAFGQAAEGSDVGLAMTTERRSTSRISNSSSMNGTSNGNGNGGYRGGIYGKDNETALLRESITTYVAKMFHAVRQLEGFDELLREGGEMGGFARKVMDSMFRP</sequence>